<evidence type="ECO:0000259" key="1">
    <source>
        <dbReference type="PROSITE" id="PS51071"/>
    </source>
</evidence>
<organism evidence="2 3">
    <name type="scientific">Candidatus Erysipelatoclostridium merdavium</name>
    <dbReference type="NCBI Taxonomy" id="2838566"/>
    <lineage>
        <taxon>Bacteria</taxon>
        <taxon>Bacillati</taxon>
        <taxon>Bacillota</taxon>
        <taxon>Erysipelotrichia</taxon>
        <taxon>Erysipelotrichales</taxon>
        <taxon>Erysipelotrichales incertae sedis</taxon>
    </lineage>
</organism>
<dbReference type="PROSITE" id="PS51071">
    <property type="entry name" value="HTH_RPIR"/>
    <property type="match status" value="1"/>
</dbReference>
<dbReference type="GO" id="GO:0097367">
    <property type="term" value="F:carbohydrate derivative binding"/>
    <property type="evidence" value="ECO:0007669"/>
    <property type="project" value="InterPro"/>
</dbReference>
<dbReference type="Gene3D" id="1.10.10.10">
    <property type="entry name" value="Winged helix-like DNA-binding domain superfamily/Winged helix DNA-binding domain"/>
    <property type="match status" value="1"/>
</dbReference>
<dbReference type="AlphaFoldDB" id="A0A9D1XMS9"/>
<dbReference type="Proteomes" id="UP000886724">
    <property type="component" value="Unassembled WGS sequence"/>
</dbReference>
<feature type="domain" description="HTH rpiR-type" evidence="1">
    <location>
        <begin position="4"/>
        <end position="80"/>
    </location>
</feature>
<name>A0A9D1XMS9_9FIRM</name>
<accession>A0A9D1XMS9</accession>
<dbReference type="InterPro" id="IPR047640">
    <property type="entry name" value="RpiR-like"/>
</dbReference>
<reference evidence="2" key="2">
    <citation type="submission" date="2021-04" db="EMBL/GenBank/DDBJ databases">
        <authorList>
            <person name="Gilroy R."/>
        </authorList>
    </citation>
    <scope>NUCLEOTIDE SEQUENCE</scope>
    <source>
        <strain evidence="2">ChiGjej1B1-14440</strain>
    </source>
</reference>
<evidence type="ECO:0000313" key="3">
    <source>
        <dbReference type="Proteomes" id="UP000886724"/>
    </source>
</evidence>
<proteinExistence type="predicted"/>
<comment type="caution">
    <text evidence="2">The sequence shown here is derived from an EMBL/GenBank/DDBJ whole genome shotgun (WGS) entry which is preliminary data.</text>
</comment>
<dbReference type="PANTHER" id="PTHR30514:SF10">
    <property type="entry name" value="MURR_RPIR FAMILY TRANSCRIPTIONAL REGULATOR"/>
    <property type="match status" value="1"/>
</dbReference>
<dbReference type="Pfam" id="PF01418">
    <property type="entry name" value="HTH_6"/>
    <property type="match status" value="1"/>
</dbReference>
<sequence>MNTVLALIILLAQNNLEKGITYNLSNYIIDHLFEINNMSMQELSKDAYISTSSIIKYCRLLGFNSYSDFKWQLRSTILNRKLQLDEKEENITLDKLLEKMQSYTLDTINKDELFEKVKNTAITINKTKKLYVYGAAFPVMLTQSLCEDMAIMGVSVHMEHISYAPLNIDKKDGAVMIITISGRFQETHQSEYQKMCLLNPDTILLSQDSQHVKNIKIYFNLPKTDSSEYDDIILLLILDMIKHQYYQMFYQ</sequence>
<gene>
    <name evidence="2" type="ORF">H9980_08135</name>
</gene>
<evidence type="ECO:0000313" key="2">
    <source>
        <dbReference type="EMBL" id="HIX81921.1"/>
    </source>
</evidence>
<dbReference type="EMBL" id="DXET01000177">
    <property type="protein sequence ID" value="HIX81921.1"/>
    <property type="molecule type" value="Genomic_DNA"/>
</dbReference>
<dbReference type="InterPro" id="IPR000281">
    <property type="entry name" value="HTH_RpiR"/>
</dbReference>
<protein>
    <recommendedName>
        <fullName evidence="1">HTH rpiR-type domain-containing protein</fullName>
    </recommendedName>
</protein>
<dbReference type="InterPro" id="IPR009057">
    <property type="entry name" value="Homeodomain-like_sf"/>
</dbReference>
<dbReference type="GO" id="GO:0003700">
    <property type="term" value="F:DNA-binding transcription factor activity"/>
    <property type="evidence" value="ECO:0007669"/>
    <property type="project" value="InterPro"/>
</dbReference>
<reference evidence="2" key="1">
    <citation type="journal article" date="2021" name="PeerJ">
        <title>Extensive microbial diversity within the chicken gut microbiome revealed by metagenomics and culture.</title>
        <authorList>
            <person name="Gilroy R."/>
            <person name="Ravi A."/>
            <person name="Getino M."/>
            <person name="Pursley I."/>
            <person name="Horton D.L."/>
            <person name="Alikhan N.F."/>
            <person name="Baker D."/>
            <person name="Gharbi K."/>
            <person name="Hall N."/>
            <person name="Watson M."/>
            <person name="Adriaenssens E.M."/>
            <person name="Foster-Nyarko E."/>
            <person name="Jarju S."/>
            <person name="Secka A."/>
            <person name="Antonio M."/>
            <person name="Oren A."/>
            <person name="Chaudhuri R.R."/>
            <person name="La Ragione R."/>
            <person name="Hildebrand F."/>
            <person name="Pallen M.J."/>
        </authorList>
    </citation>
    <scope>NUCLEOTIDE SEQUENCE</scope>
    <source>
        <strain evidence="2">ChiGjej1B1-14440</strain>
    </source>
</reference>
<dbReference type="GO" id="GO:0003677">
    <property type="term" value="F:DNA binding"/>
    <property type="evidence" value="ECO:0007669"/>
    <property type="project" value="InterPro"/>
</dbReference>
<dbReference type="PANTHER" id="PTHR30514">
    <property type="entry name" value="GLUCOKINASE"/>
    <property type="match status" value="1"/>
</dbReference>
<dbReference type="SUPFAM" id="SSF46689">
    <property type="entry name" value="Homeodomain-like"/>
    <property type="match status" value="1"/>
</dbReference>
<dbReference type="InterPro" id="IPR036388">
    <property type="entry name" value="WH-like_DNA-bd_sf"/>
</dbReference>